<dbReference type="SUPFAM" id="SSF55464">
    <property type="entry name" value="Origin of replication-binding domain, RBD-like"/>
    <property type="match status" value="1"/>
</dbReference>
<dbReference type="Pfam" id="PF13604">
    <property type="entry name" value="AAA_30"/>
    <property type="match status" value="1"/>
</dbReference>
<reference evidence="4" key="1">
    <citation type="submission" date="2020-05" db="EMBL/GenBank/DDBJ databases">
        <title>Frigoriglobus tundricola gen. nov., sp. nov., a psychrotolerant cellulolytic planctomycete of the family Gemmataceae with two divergent copies of 16S rRNA gene.</title>
        <authorList>
            <person name="Kulichevskaya I.S."/>
            <person name="Ivanova A.A."/>
            <person name="Naumoff D.G."/>
            <person name="Beletsky A.V."/>
            <person name="Rijpstra W.I.C."/>
            <person name="Sinninghe Damste J.S."/>
            <person name="Mardanov A.V."/>
            <person name="Ravin N.V."/>
            <person name="Dedysh S.N."/>
        </authorList>
    </citation>
    <scope>NUCLEOTIDE SEQUENCE [LARGE SCALE GENOMIC DNA]</scope>
    <source>
        <strain evidence="4">PL17</strain>
    </source>
</reference>
<evidence type="ECO:0000256" key="1">
    <source>
        <dbReference type="SAM" id="MobiDB-lite"/>
    </source>
</evidence>
<keyword evidence="4" id="KW-1185">Reference proteome</keyword>
<organism evidence="3 4">
    <name type="scientific">Frigoriglobus tundricola</name>
    <dbReference type="NCBI Taxonomy" id="2774151"/>
    <lineage>
        <taxon>Bacteria</taxon>
        <taxon>Pseudomonadati</taxon>
        <taxon>Planctomycetota</taxon>
        <taxon>Planctomycetia</taxon>
        <taxon>Gemmatales</taxon>
        <taxon>Gemmataceae</taxon>
        <taxon>Frigoriglobus</taxon>
    </lineage>
</organism>
<name>A0A6M5Z5V6_9BACT</name>
<evidence type="ECO:0000313" key="4">
    <source>
        <dbReference type="Proteomes" id="UP000503447"/>
    </source>
</evidence>
<dbReference type="SUPFAM" id="SSF52540">
    <property type="entry name" value="P-loop containing nucleoside triphosphate hydrolases"/>
    <property type="match status" value="2"/>
</dbReference>
<dbReference type="NCBIfam" id="TIGR02686">
    <property type="entry name" value="relax_trwC"/>
    <property type="match status" value="1"/>
</dbReference>
<dbReference type="RefSeq" id="WP_171475699.1">
    <property type="nucleotide sequence ID" value="NZ_CP053452.2"/>
</dbReference>
<evidence type="ECO:0000259" key="2">
    <source>
        <dbReference type="Pfam" id="PF08751"/>
    </source>
</evidence>
<dbReference type="Pfam" id="PF08751">
    <property type="entry name" value="TrwC"/>
    <property type="match status" value="1"/>
</dbReference>
<feature type="region of interest" description="Disordered" evidence="1">
    <location>
        <begin position="252"/>
        <end position="277"/>
    </location>
</feature>
<dbReference type="InterPro" id="IPR027417">
    <property type="entry name" value="P-loop_NTPase"/>
</dbReference>
<evidence type="ECO:0000313" key="3">
    <source>
        <dbReference type="EMBL" id="QJX01075.1"/>
    </source>
</evidence>
<dbReference type="AlphaFoldDB" id="A0A6M5Z5V6"/>
<dbReference type="Gene3D" id="3.40.50.300">
    <property type="entry name" value="P-loop containing nucleotide triphosphate hydrolases"/>
    <property type="match status" value="1"/>
</dbReference>
<feature type="domain" description="TrwC relaxase" evidence="2">
    <location>
        <begin position="11"/>
        <end position="289"/>
    </location>
</feature>
<dbReference type="NCBIfam" id="NF041492">
    <property type="entry name" value="MobF"/>
    <property type="match status" value="1"/>
</dbReference>
<dbReference type="InterPro" id="IPR014862">
    <property type="entry name" value="TrwC"/>
</dbReference>
<sequence length="921" mass="100993">MLRIHQSASVAQAKSYYTQSLGRGDYYARESEQPGFWFGQGAERLGLTGEVTRDQFFALLENRNPGDGKRLTVRDKGDNRRPGWDVVFSAPKSVSLLREITGDDRIATAMRESALETLADIEREAIATRVRRGGQNGTEPVGAIAVSLFTHDTTRPLEDGLPDPHDHIHAYIHNCAWVEREQRWQAIDTHALHIDRPYYEAAFEARLAARLSRDLGYRIERRADGWEIEGVLQTVIDKMSRRTAEIEAEAKRRGITNAGEKGQLGAKTRRRKGETLPHEELRERWLARLTPDERQALTATFERANSAQAPQRGPTAEQALAHAADHLFERDSTVPVTSLLTTALKFGVGTLTPEALREQLPRQGLLIANADGRSRATAAEIVEEEQQMLRFCREGRGVCDPLGGYGKPSFTRDDLNAGQKRAITALLGSFDRVQVLRGLAGVGKSTALGEVRTALEARGKNVFAVAPSTGARDVLRDDGFRAETVAMLLTSATLQQQLGCGGVLLVDESGMVGSRDMARLFAVAEKQGARVILSGDSGQLRSPARGTALRLIEERGGIKPAGLTEILRQTGKLKEAVAALAHGRADEGFNRLDALGAIHEVPDAGTRYGQLARDYADTLAQGKDALALAPTHRELEEVASAIRCELKGRGRIGEDEHRLLRLESSNLTAAQRRDVVQYHAGDVVQFVQNAKGGWRKGDRVAVIDRSAGEVRVKTATGEERLLPLAEAARFQLYRVRVLTAATGDRIRFTLGGTSHDKKKLTNGQVVTIAGFTPGGDLRLDNGRVVSKDYGHFAATGWAITAHAAQGKTVKGRVFVAQSAVSLPASDLAQFYVSVSRAKGGPGAVTIYTDDKDALRRAVTRIDRPIAATELVSPRPDAARVWALVRDRARRLVYQAKVRVRLGLERLHERLVAPHEHYAYRR</sequence>
<proteinExistence type="predicted"/>
<accession>A0A6M5Z5V6</accession>
<dbReference type="Proteomes" id="UP000503447">
    <property type="component" value="Chromosome"/>
</dbReference>
<protein>
    <recommendedName>
        <fullName evidence="2">TrwC relaxase domain-containing protein</fullName>
    </recommendedName>
</protein>
<dbReference type="KEGG" id="ftj:FTUN_8714"/>
<dbReference type="EMBL" id="CP053452">
    <property type="protein sequence ID" value="QJX01075.1"/>
    <property type="molecule type" value="Genomic_DNA"/>
</dbReference>
<gene>
    <name evidence="3" type="ORF">FTUN_8714</name>
</gene>
<dbReference type="InterPro" id="IPR014059">
    <property type="entry name" value="TraI/TrwC_relax"/>
</dbReference>